<evidence type="ECO:0000256" key="2">
    <source>
        <dbReference type="SAM" id="MobiDB-lite"/>
    </source>
</evidence>
<dbReference type="InterPro" id="IPR002822">
    <property type="entry name" value="Ni_insertion"/>
</dbReference>
<keyword evidence="1" id="KW-0533">Nickel</keyword>
<dbReference type="EMBL" id="ADVG01000002">
    <property type="protein sequence ID" value="EFH85436.1"/>
    <property type="molecule type" value="Genomic_DNA"/>
</dbReference>
<dbReference type="AlphaFoldDB" id="D6TNQ0"/>
<comment type="caution">
    <text evidence="3">The sequence shown here is derived from an EMBL/GenBank/DDBJ whole genome shotgun (WGS) entry which is preliminary data.</text>
</comment>
<keyword evidence="4" id="KW-1185">Reference proteome</keyword>
<dbReference type="eggNOG" id="COG1641">
    <property type="taxonomic scope" value="Bacteria"/>
</dbReference>
<dbReference type="OrthoDB" id="9765625at2"/>
<feature type="region of interest" description="Disordered" evidence="2">
    <location>
        <begin position="237"/>
        <end position="257"/>
    </location>
</feature>
<evidence type="ECO:0000313" key="4">
    <source>
        <dbReference type="Proteomes" id="UP000004508"/>
    </source>
</evidence>
<organism evidence="3 4">
    <name type="scientific">Ktedonobacter racemifer DSM 44963</name>
    <dbReference type="NCBI Taxonomy" id="485913"/>
    <lineage>
        <taxon>Bacteria</taxon>
        <taxon>Bacillati</taxon>
        <taxon>Chloroflexota</taxon>
        <taxon>Ktedonobacteria</taxon>
        <taxon>Ktedonobacterales</taxon>
        <taxon>Ktedonobacteraceae</taxon>
        <taxon>Ktedonobacter</taxon>
    </lineage>
</organism>
<gene>
    <name evidence="3" type="ORF">Krac_6657</name>
</gene>
<dbReference type="STRING" id="485913.Krac_6657"/>
<evidence type="ECO:0000313" key="3">
    <source>
        <dbReference type="EMBL" id="EFH85436.1"/>
    </source>
</evidence>
<evidence type="ECO:0000256" key="1">
    <source>
        <dbReference type="ARBA" id="ARBA00022596"/>
    </source>
</evidence>
<dbReference type="Pfam" id="PF01969">
    <property type="entry name" value="Ni_insertion"/>
    <property type="match status" value="1"/>
</dbReference>
<accession>D6TNQ0</accession>
<protein>
    <recommendedName>
        <fullName evidence="5">LarC family nickel insertion protein</fullName>
    </recommendedName>
</protein>
<dbReference type="RefSeq" id="WP_007908923.1">
    <property type="nucleotide sequence ID" value="NZ_ADVG01000002.1"/>
</dbReference>
<dbReference type="PANTHER" id="PTHR36566:SF1">
    <property type="entry name" value="PYRIDINIUM-3,5-BISTHIOCARBOXYLIC ACID MONONUCLEOTIDE NICKEL INSERTION PROTEIN"/>
    <property type="match status" value="1"/>
</dbReference>
<dbReference type="Gene3D" id="3.30.70.1380">
    <property type="entry name" value="Transcriptional regulatory protein pf0864 domain like"/>
    <property type="match status" value="1"/>
</dbReference>
<dbReference type="InParanoid" id="D6TNQ0"/>
<dbReference type="Gene3D" id="3.10.20.300">
    <property type="entry name" value="mk0293 like domain"/>
    <property type="match status" value="1"/>
</dbReference>
<evidence type="ECO:0008006" key="5">
    <source>
        <dbReference type="Google" id="ProtNLM"/>
    </source>
</evidence>
<reference evidence="3 4" key="1">
    <citation type="journal article" date="2011" name="Stand. Genomic Sci.">
        <title>Non-contiguous finished genome sequence and contextual data of the filamentous soil bacterium Ktedonobacter racemifer type strain (SOSP1-21).</title>
        <authorList>
            <person name="Chang Y.J."/>
            <person name="Land M."/>
            <person name="Hauser L."/>
            <person name="Chertkov O."/>
            <person name="Del Rio T.G."/>
            <person name="Nolan M."/>
            <person name="Copeland A."/>
            <person name="Tice H."/>
            <person name="Cheng J.F."/>
            <person name="Lucas S."/>
            <person name="Han C."/>
            <person name="Goodwin L."/>
            <person name="Pitluck S."/>
            <person name="Ivanova N."/>
            <person name="Ovchinikova G."/>
            <person name="Pati A."/>
            <person name="Chen A."/>
            <person name="Palaniappan K."/>
            <person name="Mavromatis K."/>
            <person name="Liolios K."/>
            <person name="Brettin T."/>
            <person name="Fiebig A."/>
            <person name="Rohde M."/>
            <person name="Abt B."/>
            <person name="Goker M."/>
            <person name="Detter J.C."/>
            <person name="Woyke T."/>
            <person name="Bristow J."/>
            <person name="Eisen J.A."/>
            <person name="Markowitz V."/>
            <person name="Hugenholtz P."/>
            <person name="Kyrpides N.C."/>
            <person name="Klenk H.P."/>
            <person name="Lapidus A."/>
        </authorList>
    </citation>
    <scope>NUCLEOTIDE SEQUENCE [LARGE SCALE GENOMIC DNA]</scope>
    <source>
        <strain evidence="4">DSM 44963</strain>
    </source>
</reference>
<name>D6TNQ0_KTERA</name>
<proteinExistence type="predicted"/>
<sequence length="416" mass="45523">MEHRVVYLDCYDGITAPLLLGALFDIGLDLNALKKAMAALSLPAHTITSQKQDAPVSGRSARLALDAPEKAVPWRLADTPALLPPGTLKELVRQPVLSMVKHIAQTTSKLQKLPIEDVSLPDITTLLWLIALTLGLDMLNVDENYVSPLPMATGSRQGPHGWEPLLLPEALEMLIRVEAVWYSTPDNKQVSLEGAAFLSELASFEPVNFSVTQVGYGCVPGKSASDGGQSLRLCLGNLSPSSRRAPQPAPSPVQTTLEQAESETDWVTVLETNIDNMSGELLGGLLDHLLELGALDVSYTPMQMKKNRPATLIRVIAPPELGEQLAMSLLRETTTLGVRFQHMQRLKARREPRTIQTSFGPMLVKVKYLGEQLISASPEYEECARVARERNIPLADVYEVARSEVQTLIIGSRKKT</sequence>
<dbReference type="PANTHER" id="PTHR36566">
    <property type="entry name" value="NICKEL INSERTION PROTEIN-RELATED"/>
    <property type="match status" value="1"/>
</dbReference>
<dbReference type="Proteomes" id="UP000004508">
    <property type="component" value="Unassembled WGS sequence"/>
</dbReference>